<name>A0A328BWB0_9PAST</name>
<proteinExistence type="predicted"/>
<protein>
    <submittedName>
        <fullName evidence="1">Uncharacterized protein</fullName>
    </submittedName>
</protein>
<sequence>MNIEAEFLQYAFDKYKYNPIQLKAFCKIMLRQAGGYDRSLTEEQKINLLNQVKLDLDFCMQEIN</sequence>
<evidence type="ECO:0000313" key="2">
    <source>
        <dbReference type="Proteomes" id="UP000248689"/>
    </source>
</evidence>
<evidence type="ECO:0000313" key="1">
    <source>
        <dbReference type="EMBL" id="RAL18001.1"/>
    </source>
</evidence>
<reference evidence="2" key="1">
    <citation type="submission" date="2018-02" db="EMBL/GenBank/DDBJ databases">
        <title>Glaesserella australis sp. nov., isolated from the lungs of pigs.</title>
        <authorList>
            <person name="Turni C."/>
            <person name="Christensen H."/>
        </authorList>
    </citation>
    <scope>NUCLEOTIDE SEQUENCE [LARGE SCALE GENOMIC DNA]</scope>
    <source>
        <strain evidence="2">HS4635</strain>
    </source>
</reference>
<accession>A0A328BWB0</accession>
<keyword evidence="2" id="KW-1185">Reference proteome</keyword>
<comment type="caution">
    <text evidence="1">The sequence shown here is derived from an EMBL/GenBank/DDBJ whole genome shotgun (WGS) entry which is preliminary data.</text>
</comment>
<dbReference type="Proteomes" id="UP000248689">
    <property type="component" value="Unassembled WGS sequence"/>
</dbReference>
<gene>
    <name evidence="1" type="ORF">C5N92_10210</name>
</gene>
<dbReference type="RefSeq" id="WP_111750751.1">
    <property type="nucleotide sequence ID" value="NZ_PTPX01000019.1"/>
</dbReference>
<dbReference type="EMBL" id="PTPX01000019">
    <property type="protein sequence ID" value="RAL18001.1"/>
    <property type="molecule type" value="Genomic_DNA"/>
</dbReference>
<dbReference type="AlphaFoldDB" id="A0A328BWB0"/>
<organism evidence="1 2">
    <name type="scientific">Glaesserella australis</name>
    <dbReference type="NCBI Taxonomy" id="2094024"/>
    <lineage>
        <taxon>Bacteria</taxon>
        <taxon>Pseudomonadati</taxon>
        <taxon>Pseudomonadota</taxon>
        <taxon>Gammaproteobacteria</taxon>
        <taxon>Pasteurellales</taxon>
        <taxon>Pasteurellaceae</taxon>
        <taxon>Glaesserella</taxon>
    </lineage>
</organism>